<dbReference type="AlphaFoldDB" id="A3P415"/>
<reference evidence="3" key="1">
    <citation type="submission" date="2007-02" db="EMBL/GenBank/DDBJ databases">
        <authorList>
            <person name="DeShazer D."/>
            <person name="Woods D.E."/>
            <person name="Nierman W.C."/>
        </authorList>
    </citation>
    <scope>NUCLEOTIDE SEQUENCE [LARGE SCALE GENOMIC DNA]</scope>
    <source>
        <strain evidence="3">1106a</strain>
    </source>
</reference>
<dbReference type="Proteomes" id="UP000006738">
    <property type="component" value="Chromosome II"/>
</dbReference>
<sequence length="101" mass="11521">MGDGESNGRTAERVRDANEWRHRMRRETMKQMDFSSSSMSSMHSLRDRANRARAARMPPELRPRSIGRPARHSPSAHAAALPRVFPDHRALDCGRRIDNTA</sequence>
<dbReference type="KEGG" id="bpl:BURPS1106A_A1039"/>
<gene>
    <name evidence="2" type="ordered locus">BURPS1106A_A1039</name>
</gene>
<proteinExistence type="predicted"/>
<evidence type="ECO:0000256" key="1">
    <source>
        <dbReference type="SAM" id="MobiDB-lite"/>
    </source>
</evidence>
<dbReference type="EMBL" id="CP000573">
    <property type="protein sequence ID" value="ABN93945.1"/>
    <property type="molecule type" value="Genomic_DNA"/>
</dbReference>
<name>A3P415_BURP0</name>
<accession>A3P415</accession>
<evidence type="ECO:0000313" key="3">
    <source>
        <dbReference type="Proteomes" id="UP000006738"/>
    </source>
</evidence>
<protein>
    <submittedName>
        <fullName evidence="2">Uncharacterized protein</fullName>
    </submittedName>
</protein>
<feature type="compositionally biased region" description="Basic and acidic residues" evidence="1">
    <location>
        <begin position="85"/>
        <end position="101"/>
    </location>
</feature>
<dbReference type="HOGENOM" id="CLU_2286186_0_0_4"/>
<organism evidence="2 3">
    <name type="scientific">Burkholderia pseudomallei (strain 1106a)</name>
    <dbReference type="NCBI Taxonomy" id="357348"/>
    <lineage>
        <taxon>Bacteria</taxon>
        <taxon>Pseudomonadati</taxon>
        <taxon>Pseudomonadota</taxon>
        <taxon>Betaproteobacteria</taxon>
        <taxon>Burkholderiales</taxon>
        <taxon>Burkholderiaceae</taxon>
        <taxon>Burkholderia</taxon>
        <taxon>pseudomallei group</taxon>
    </lineage>
</organism>
<feature type="compositionally biased region" description="Basic and acidic residues" evidence="1">
    <location>
        <begin position="10"/>
        <end position="30"/>
    </location>
</feature>
<feature type="region of interest" description="Disordered" evidence="1">
    <location>
        <begin position="1"/>
        <end position="101"/>
    </location>
</feature>
<evidence type="ECO:0000313" key="2">
    <source>
        <dbReference type="EMBL" id="ABN93945.1"/>
    </source>
</evidence>